<dbReference type="Proteomes" id="UP000297245">
    <property type="component" value="Unassembled WGS sequence"/>
</dbReference>
<dbReference type="PANTHER" id="PTHR11177:SF317">
    <property type="entry name" value="CHITINASE 12-RELATED"/>
    <property type="match status" value="1"/>
</dbReference>
<dbReference type="Pfam" id="PF00787">
    <property type="entry name" value="PX"/>
    <property type="match status" value="1"/>
</dbReference>
<dbReference type="PROSITE" id="PS51910">
    <property type="entry name" value="GH18_2"/>
    <property type="match status" value="1"/>
</dbReference>
<evidence type="ECO:0000313" key="12">
    <source>
        <dbReference type="EMBL" id="THU97586.1"/>
    </source>
</evidence>
<dbReference type="GO" id="GO:0035091">
    <property type="term" value="F:phosphatidylinositol binding"/>
    <property type="evidence" value="ECO:0007669"/>
    <property type="project" value="InterPro"/>
</dbReference>
<comment type="catalytic activity">
    <reaction evidence="1">
        <text>Random endo-hydrolysis of N-acetyl-beta-D-glucosaminide (1-&gt;4)-beta-linkages in chitin and chitodextrins.</text>
        <dbReference type="EC" id="3.2.1.14"/>
    </reaction>
</comment>
<dbReference type="GO" id="GO:0008061">
    <property type="term" value="F:chitin binding"/>
    <property type="evidence" value="ECO:0007669"/>
    <property type="project" value="InterPro"/>
</dbReference>
<dbReference type="GO" id="GO:0008843">
    <property type="term" value="F:endochitinase activity"/>
    <property type="evidence" value="ECO:0007669"/>
    <property type="project" value="UniProtKB-EC"/>
</dbReference>
<dbReference type="InterPro" id="IPR029070">
    <property type="entry name" value="Chitinase_insertion_sf"/>
</dbReference>
<evidence type="ECO:0000313" key="13">
    <source>
        <dbReference type="Proteomes" id="UP000297245"/>
    </source>
</evidence>
<dbReference type="InterPro" id="IPR050314">
    <property type="entry name" value="Glycosyl_Hydrlase_18"/>
</dbReference>
<evidence type="ECO:0000256" key="3">
    <source>
        <dbReference type="ARBA" id="ARBA00023024"/>
    </source>
</evidence>
<dbReference type="InterPro" id="IPR036871">
    <property type="entry name" value="PX_dom_sf"/>
</dbReference>
<dbReference type="OrthoDB" id="73875at2759"/>
<dbReference type="InterPro" id="IPR001579">
    <property type="entry name" value="Glyco_hydro_18_chit_AS"/>
</dbReference>
<sequence length="557" mass="60257">MSGPQVIIDKHTTSSFPRPHIRYIVQVTYKAKDIVVEKRYSEFLALQSALQFIDPDAPFPPKRILTTSFFPSAWADDVLIAERKAGLAEYLEKLLMRPGFEGNQVLKDFLTPNGTRSTPSECDKFDLEDAVPSTLSRKAALDVLKASKEVRDQDISPIAAAYYPDWSAGKFPPESLDYSKFDIIFFAFATPSSSSGLDWDSGSQDILGRLVGSARASGQGTRIVLSVGGWGGSTNFSNAVSNDANRRTFTNALSSAVNDFGLDGIDIDWEYPNSPGAGHPYSPSDAGHFYALLKLLRQALGPSKIISAAVAHLPWLGSSGLPLTDVAKYTAEMTYINIMNYDVWGASANPGPNAPLGDLCGTSSQPTASARAALKQWTDAGCPANKLLLGLPLYGYVSNSTRTTLTGNFVDPTSEDSDDDKGRKPLGGAHARNHVEGTGERNEDGTVKSTRANADLRGWYGQQIPFSEIVRSGALVKNSDGNYVQSGGFTYAWDNCSDTPFLYNVSQSTVVTFDDTYSLKDKATFARENGMAGCFTWSLDQDDGLTLQDAIRLALGK</sequence>
<proteinExistence type="inferred from homology"/>
<feature type="domain" description="PX" evidence="10">
    <location>
        <begin position="1"/>
        <end position="117"/>
    </location>
</feature>
<feature type="domain" description="GH18" evidence="11">
    <location>
        <begin position="157"/>
        <end position="557"/>
    </location>
</feature>
<reference evidence="12 13" key="1">
    <citation type="journal article" date="2019" name="Nat. Ecol. Evol.">
        <title>Megaphylogeny resolves global patterns of mushroom evolution.</title>
        <authorList>
            <person name="Varga T."/>
            <person name="Krizsan K."/>
            <person name="Foldi C."/>
            <person name="Dima B."/>
            <person name="Sanchez-Garcia M."/>
            <person name="Sanchez-Ramirez S."/>
            <person name="Szollosi G.J."/>
            <person name="Szarkandi J.G."/>
            <person name="Papp V."/>
            <person name="Albert L."/>
            <person name="Andreopoulos W."/>
            <person name="Angelini C."/>
            <person name="Antonin V."/>
            <person name="Barry K.W."/>
            <person name="Bougher N.L."/>
            <person name="Buchanan P."/>
            <person name="Buyck B."/>
            <person name="Bense V."/>
            <person name="Catcheside P."/>
            <person name="Chovatia M."/>
            <person name="Cooper J."/>
            <person name="Damon W."/>
            <person name="Desjardin D."/>
            <person name="Finy P."/>
            <person name="Geml J."/>
            <person name="Haridas S."/>
            <person name="Hughes K."/>
            <person name="Justo A."/>
            <person name="Karasinski D."/>
            <person name="Kautmanova I."/>
            <person name="Kiss B."/>
            <person name="Kocsube S."/>
            <person name="Kotiranta H."/>
            <person name="LaButti K.M."/>
            <person name="Lechner B.E."/>
            <person name="Liimatainen K."/>
            <person name="Lipzen A."/>
            <person name="Lukacs Z."/>
            <person name="Mihaltcheva S."/>
            <person name="Morgado L.N."/>
            <person name="Niskanen T."/>
            <person name="Noordeloos M.E."/>
            <person name="Ohm R.A."/>
            <person name="Ortiz-Santana B."/>
            <person name="Ovrebo C."/>
            <person name="Racz N."/>
            <person name="Riley R."/>
            <person name="Savchenko A."/>
            <person name="Shiryaev A."/>
            <person name="Soop K."/>
            <person name="Spirin V."/>
            <person name="Szebenyi C."/>
            <person name="Tomsovsky M."/>
            <person name="Tulloss R.E."/>
            <person name="Uehling J."/>
            <person name="Grigoriev I.V."/>
            <person name="Vagvolgyi C."/>
            <person name="Papp T."/>
            <person name="Martin F.M."/>
            <person name="Miettinen O."/>
            <person name="Hibbett D.S."/>
            <person name="Nagy L.G."/>
        </authorList>
    </citation>
    <scope>NUCLEOTIDE SEQUENCE [LARGE SCALE GENOMIC DNA]</scope>
    <source>
        <strain evidence="12 13">CBS 962.96</strain>
    </source>
</reference>
<dbReference type="Pfam" id="PF00704">
    <property type="entry name" value="Glyco_hydro_18"/>
    <property type="match status" value="1"/>
</dbReference>
<evidence type="ECO:0000256" key="9">
    <source>
        <dbReference type="SAM" id="MobiDB-lite"/>
    </source>
</evidence>
<evidence type="ECO:0000256" key="4">
    <source>
        <dbReference type="ARBA" id="ARBA00023277"/>
    </source>
</evidence>
<keyword evidence="3" id="KW-0146">Chitin degradation</keyword>
<keyword evidence="6" id="KW-0624">Polysaccharide degradation</keyword>
<accession>A0A4S8M5Q7</accession>
<dbReference type="SUPFAM" id="SSF64268">
    <property type="entry name" value="PX domain"/>
    <property type="match status" value="1"/>
</dbReference>
<dbReference type="Gene3D" id="3.10.50.10">
    <property type="match status" value="1"/>
</dbReference>
<evidence type="ECO:0000259" key="11">
    <source>
        <dbReference type="PROSITE" id="PS51910"/>
    </source>
</evidence>
<dbReference type="GO" id="GO:0005576">
    <property type="term" value="C:extracellular region"/>
    <property type="evidence" value="ECO:0007669"/>
    <property type="project" value="TreeGrafter"/>
</dbReference>
<dbReference type="SMART" id="SM00636">
    <property type="entry name" value="Glyco_18"/>
    <property type="match status" value="1"/>
</dbReference>
<keyword evidence="5 7" id="KW-0326">Glycosidase</keyword>
<dbReference type="PROSITE" id="PS50195">
    <property type="entry name" value="PX"/>
    <property type="match status" value="1"/>
</dbReference>
<dbReference type="CDD" id="cd06093">
    <property type="entry name" value="PX_domain"/>
    <property type="match status" value="1"/>
</dbReference>
<dbReference type="InterPro" id="IPR001683">
    <property type="entry name" value="PX_dom"/>
</dbReference>
<dbReference type="PROSITE" id="PS01095">
    <property type="entry name" value="GH18_1"/>
    <property type="match status" value="1"/>
</dbReference>
<dbReference type="PANTHER" id="PTHR11177">
    <property type="entry name" value="CHITINASE"/>
    <property type="match status" value="1"/>
</dbReference>
<feature type="region of interest" description="Disordered" evidence="9">
    <location>
        <begin position="405"/>
        <end position="446"/>
    </location>
</feature>
<evidence type="ECO:0000259" key="10">
    <source>
        <dbReference type="PROSITE" id="PS50195"/>
    </source>
</evidence>
<dbReference type="GO" id="GO:0006032">
    <property type="term" value="P:chitin catabolic process"/>
    <property type="evidence" value="ECO:0007669"/>
    <property type="project" value="UniProtKB-KW"/>
</dbReference>
<evidence type="ECO:0000256" key="5">
    <source>
        <dbReference type="ARBA" id="ARBA00023295"/>
    </source>
</evidence>
<dbReference type="InterPro" id="IPR017853">
    <property type="entry name" value="GH"/>
</dbReference>
<organism evidence="12 13">
    <name type="scientific">Dendrothele bispora (strain CBS 962.96)</name>
    <dbReference type="NCBI Taxonomy" id="1314807"/>
    <lineage>
        <taxon>Eukaryota</taxon>
        <taxon>Fungi</taxon>
        <taxon>Dikarya</taxon>
        <taxon>Basidiomycota</taxon>
        <taxon>Agaricomycotina</taxon>
        <taxon>Agaricomycetes</taxon>
        <taxon>Agaricomycetidae</taxon>
        <taxon>Agaricales</taxon>
        <taxon>Agaricales incertae sedis</taxon>
        <taxon>Dendrothele</taxon>
    </lineage>
</organism>
<dbReference type="InterPro" id="IPR001223">
    <property type="entry name" value="Glyco_hydro18_cat"/>
</dbReference>
<evidence type="ECO:0000256" key="1">
    <source>
        <dbReference type="ARBA" id="ARBA00000822"/>
    </source>
</evidence>
<evidence type="ECO:0000256" key="2">
    <source>
        <dbReference type="ARBA" id="ARBA00022801"/>
    </source>
</evidence>
<dbReference type="SMART" id="SM00312">
    <property type="entry name" value="PX"/>
    <property type="match status" value="1"/>
</dbReference>
<gene>
    <name evidence="12" type="ORF">K435DRAFT_965391</name>
</gene>
<feature type="compositionally biased region" description="Basic and acidic residues" evidence="9">
    <location>
        <begin position="433"/>
        <end position="446"/>
    </location>
</feature>
<keyword evidence="2 7" id="KW-0378">Hydrolase</keyword>
<dbReference type="GO" id="GO:0000272">
    <property type="term" value="P:polysaccharide catabolic process"/>
    <property type="evidence" value="ECO:0007669"/>
    <property type="project" value="UniProtKB-KW"/>
</dbReference>
<protein>
    <submittedName>
        <fullName evidence="12">Glycoside hydrolase family 18 protein</fullName>
    </submittedName>
</protein>
<dbReference type="Gene3D" id="3.20.20.80">
    <property type="entry name" value="Glycosidases"/>
    <property type="match status" value="2"/>
</dbReference>
<dbReference type="Gene3D" id="3.30.1520.10">
    <property type="entry name" value="Phox-like domain"/>
    <property type="match status" value="1"/>
</dbReference>
<dbReference type="InterPro" id="IPR011583">
    <property type="entry name" value="Chitinase_II/V-like_cat"/>
</dbReference>
<dbReference type="EMBL" id="ML179152">
    <property type="protein sequence ID" value="THU97586.1"/>
    <property type="molecule type" value="Genomic_DNA"/>
</dbReference>
<dbReference type="AlphaFoldDB" id="A0A4S8M5Q7"/>
<evidence type="ECO:0000256" key="6">
    <source>
        <dbReference type="ARBA" id="ARBA00023326"/>
    </source>
</evidence>
<name>A0A4S8M5Q7_DENBC</name>
<dbReference type="SUPFAM" id="SSF51445">
    <property type="entry name" value="(Trans)glycosidases"/>
    <property type="match status" value="1"/>
</dbReference>
<evidence type="ECO:0000256" key="7">
    <source>
        <dbReference type="RuleBase" id="RU000489"/>
    </source>
</evidence>
<keyword evidence="4" id="KW-0119">Carbohydrate metabolism</keyword>
<keyword evidence="13" id="KW-1185">Reference proteome</keyword>
<evidence type="ECO:0000256" key="8">
    <source>
        <dbReference type="RuleBase" id="RU004453"/>
    </source>
</evidence>
<comment type="similarity">
    <text evidence="8">Belongs to the glycosyl hydrolase 18 family.</text>
</comment>